<dbReference type="Pfam" id="PF03147">
    <property type="entry name" value="FDX-ACB"/>
    <property type="match status" value="1"/>
</dbReference>
<dbReference type="HOGENOM" id="CLU_016891_0_0_6"/>
<evidence type="ECO:0000313" key="20">
    <source>
        <dbReference type="EMBL" id="ABQ13713.1"/>
    </source>
</evidence>
<dbReference type="SUPFAM" id="SSF56037">
    <property type="entry name" value="PheT/TilS domain"/>
    <property type="match status" value="1"/>
</dbReference>
<evidence type="ECO:0000256" key="2">
    <source>
        <dbReference type="ARBA" id="ARBA00008653"/>
    </source>
</evidence>
<dbReference type="GO" id="GO:0009328">
    <property type="term" value="C:phenylalanine-tRNA ligase complex"/>
    <property type="evidence" value="ECO:0007669"/>
    <property type="project" value="TreeGrafter"/>
</dbReference>
<comment type="cofactor">
    <cofactor evidence="15">
        <name>Mg(2+)</name>
        <dbReference type="ChEBI" id="CHEBI:18420"/>
    </cofactor>
    <text evidence="15">Binds 2 magnesium ions per tetramer.</text>
</comment>
<dbReference type="eggNOG" id="COG0073">
    <property type="taxonomic scope" value="Bacteria"/>
</dbReference>
<feature type="binding site" evidence="15">
    <location>
        <position position="464"/>
    </location>
    <ligand>
        <name>Mg(2+)</name>
        <dbReference type="ChEBI" id="CHEBI:18420"/>
        <note>shared with alpha subunit</note>
    </ligand>
</feature>
<feature type="domain" description="FDX-ACB" evidence="18">
    <location>
        <begin position="696"/>
        <end position="789"/>
    </location>
</feature>
<comment type="catalytic activity">
    <reaction evidence="14 15">
        <text>tRNA(Phe) + L-phenylalanine + ATP = L-phenylalanyl-tRNA(Phe) + AMP + diphosphate + H(+)</text>
        <dbReference type="Rhea" id="RHEA:19413"/>
        <dbReference type="Rhea" id="RHEA-COMP:9668"/>
        <dbReference type="Rhea" id="RHEA-COMP:9699"/>
        <dbReference type="ChEBI" id="CHEBI:15378"/>
        <dbReference type="ChEBI" id="CHEBI:30616"/>
        <dbReference type="ChEBI" id="CHEBI:33019"/>
        <dbReference type="ChEBI" id="CHEBI:58095"/>
        <dbReference type="ChEBI" id="CHEBI:78442"/>
        <dbReference type="ChEBI" id="CHEBI:78531"/>
        <dbReference type="ChEBI" id="CHEBI:456215"/>
        <dbReference type="EC" id="6.1.1.20"/>
    </reaction>
</comment>
<dbReference type="NCBIfam" id="NF045760">
    <property type="entry name" value="YtpR"/>
    <property type="match status" value="1"/>
</dbReference>
<evidence type="ECO:0000256" key="1">
    <source>
        <dbReference type="ARBA" id="ARBA00004496"/>
    </source>
</evidence>
<dbReference type="GO" id="GO:0005524">
    <property type="term" value="F:ATP binding"/>
    <property type="evidence" value="ECO:0007669"/>
    <property type="project" value="UniProtKB-UniRule"/>
</dbReference>
<dbReference type="InterPro" id="IPR041616">
    <property type="entry name" value="PheRS_beta_core"/>
</dbReference>
<feature type="binding site" evidence="15">
    <location>
        <position position="463"/>
    </location>
    <ligand>
        <name>Mg(2+)</name>
        <dbReference type="ChEBI" id="CHEBI:18420"/>
        <note>shared with alpha subunit</note>
    </ligand>
</feature>
<feature type="domain" description="TRNA-binding" evidence="17">
    <location>
        <begin position="39"/>
        <end position="148"/>
    </location>
</feature>
<evidence type="ECO:0000256" key="15">
    <source>
        <dbReference type="HAMAP-Rule" id="MF_00283"/>
    </source>
</evidence>
<dbReference type="Pfam" id="PF03483">
    <property type="entry name" value="B3_4"/>
    <property type="match status" value="1"/>
</dbReference>
<dbReference type="FunFam" id="3.50.40.10:FF:000001">
    <property type="entry name" value="Phenylalanine--tRNA ligase beta subunit"/>
    <property type="match status" value="1"/>
</dbReference>
<evidence type="ECO:0000256" key="12">
    <source>
        <dbReference type="ARBA" id="ARBA00022917"/>
    </source>
</evidence>
<dbReference type="InterPro" id="IPR004532">
    <property type="entry name" value="Phe-tRNA-ligase_IIc_bsu_bact"/>
</dbReference>
<dbReference type="FunFam" id="3.30.56.10:FF:000002">
    <property type="entry name" value="Phenylalanine--tRNA ligase beta subunit"/>
    <property type="match status" value="1"/>
</dbReference>
<dbReference type="CDD" id="cd00769">
    <property type="entry name" value="PheRS_beta_core"/>
    <property type="match status" value="1"/>
</dbReference>
<dbReference type="InterPro" id="IPR012340">
    <property type="entry name" value="NA-bd_OB-fold"/>
</dbReference>
<dbReference type="GO" id="GO:0000049">
    <property type="term" value="F:tRNA binding"/>
    <property type="evidence" value="ECO:0007669"/>
    <property type="project" value="UniProtKB-UniRule"/>
</dbReference>
<feature type="binding site" evidence="15">
    <location>
        <position position="454"/>
    </location>
    <ligand>
        <name>Mg(2+)</name>
        <dbReference type="ChEBI" id="CHEBI:18420"/>
        <note>shared with alpha subunit</note>
    </ligand>
</feature>
<dbReference type="InterPro" id="IPR036690">
    <property type="entry name" value="Fdx_antiC-bd_sf"/>
</dbReference>
<keyword evidence="6 15" id="KW-0436">Ligase</keyword>
<keyword evidence="12 15" id="KW-0648">Protein biosynthesis</keyword>
<dbReference type="GO" id="GO:0000287">
    <property type="term" value="F:magnesium ion binding"/>
    <property type="evidence" value="ECO:0007669"/>
    <property type="project" value="UniProtKB-UniRule"/>
</dbReference>
<organism evidence="20 21">
    <name type="scientific">Dichelobacter nodosus (strain VCS1703A)</name>
    <dbReference type="NCBI Taxonomy" id="246195"/>
    <lineage>
        <taxon>Bacteria</taxon>
        <taxon>Pseudomonadati</taxon>
        <taxon>Pseudomonadota</taxon>
        <taxon>Gammaproteobacteria</taxon>
        <taxon>Cardiobacteriales</taxon>
        <taxon>Cardiobacteriaceae</taxon>
        <taxon>Dichelobacter</taxon>
    </lineage>
</organism>
<evidence type="ECO:0000256" key="5">
    <source>
        <dbReference type="ARBA" id="ARBA00022555"/>
    </source>
</evidence>
<dbReference type="Gene3D" id="3.30.56.10">
    <property type="match status" value="2"/>
</dbReference>
<dbReference type="FunFam" id="3.30.70.380:FF:000001">
    <property type="entry name" value="Phenylalanine--tRNA ligase beta subunit"/>
    <property type="match status" value="1"/>
</dbReference>
<dbReference type="PANTHER" id="PTHR10947:SF0">
    <property type="entry name" value="PHENYLALANINE--TRNA LIGASE BETA SUBUNIT"/>
    <property type="match status" value="1"/>
</dbReference>
<dbReference type="FunFam" id="2.40.50.140:FF:000045">
    <property type="entry name" value="Phenylalanine--tRNA ligase beta subunit"/>
    <property type="match status" value="1"/>
</dbReference>
<dbReference type="OrthoDB" id="9805455at2"/>
<keyword evidence="5 16" id="KW-0820">tRNA-binding</keyword>
<dbReference type="AlphaFoldDB" id="A5EXT3"/>
<dbReference type="SUPFAM" id="SSF46955">
    <property type="entry name" value="Putative DNA-binding domain"/>
    <property type="match status" value="1"/>
</dbReference>
<evidence type="ECO:0000313" key="21">
    <source>
        <dbReference type="Proteomes" id="UP000000248"/>
    </source>
</evidence>
<dbReference type="Pfam" id="PF17759">
    <property type="entry name" value="tRNA_synthFbeta"/>
    <property type="match status" value="1"/>
</dbReference>
<evidence type="ECO:0000259" key="17">
    <source>
        <dbReference type="PROSITE" id="PS50886"/>
    </source>
</evidence>
<dbReference type="Proteomes" id="UP000000248">
    <property type="component" value="Chromosome"/>
</dbReference>
<dbReference type="InterPro" id="IPR002547">
    <property type="entry name" value="tRNA-bd_dom"/>
</dbReference>
<dbReference type="InterPro" id="IPR045060">
    <property type="entry name" value="Phe-tRNA-ligase_IIc_bsu"/>
</dbReference>
<accession>A5EXT3</accession>
<proteinExistence type="inferred from homology"/>
<keyword evidence="4 15" id="KW-0963">Cytoplasm</keyword>
<evidence type="ECO:0000259" key="19">
    <source>
        <dbReference type="PROSITE" id="PS51483"/>
    </source>
</evidence>
<gene>
    <name evidence="15 20" type="primary">pheT</name>
    <name evidence="20" type="ordered locus">DNO_1056</name>
</gene>
<dbReference type="Gene3D" id="3.50.40.10">
    <property type="entry name" value="Phenylalanyl-trna Synthetase, Chain B, domain 3"/>
    <property type="match status" value="1"/>
</dbReference>
<dbReference type="SUPFAM" id="SSF50249">
    <property type="entry name" value="Nucleic acid-binding proteins"/>
    <property type="match status" value="1"/>
</dbReference>
<dbReference type="PANTHER" id="PTHR10947">
    <property type="entry name" value="PHENYLALANYL-TRNA SYNTHETASE BETA CHAIN AND LEUCINE-RICH REPEAT-CONTAINING PROTEIN 47"/>
    <property type="match status" value="1"/>
</dbReference>
<dbReference type="NCBIfam" id="TIGR00472">
    <property type="entry name" value="pheT_bact"/>
    <property type="match status" value="1"/>
</dbReference>
<dbReference type="eggNOG" id="COG0072">
    <property type="taxonomic scope" value="Bacteria"/>
</dbReference>
<dbReference type="SMART" id="SM00896">
    <property type="entry name" value="FDX-ACB"/>
    <property type="match status" value="1"/>
</dbReference>
<dbReference type="GO" id="GO:0004826">
    <property type="term" value="F:phenylalanine-tRNA ligase activity"/>
    <property type="evidence" value="ECO:0007669"/>
    <property type="project" value="UniProtKB-UniRule"/>
</dbReference>
<keyword evidence="10 15" id="KW-0460">Magnesium</keyword>
<dbReference type="Gene3D" id="3.30.930.10">
    <property type="entry name" value="Bira Bifunctional Protein, Domain 2"/>
    <property type="match status" value="1"/>
</dbReference>
<dbReference type="SUPFAM" id="SSF54991">
    <property type="entry name" value="Anticodon-binding domain of PheRS"/>
    <property type="match status" value="1"/>
</dbReference>
<keyword evidence="21" id="KW-1185">Reference proteome</keyword>
<dbReference type="Gene3D" id="3.30.70.380">
    <property type="entry name" value="Ferrodoxin-fold anticodon-binding domain"/>
    <property type="match status" value="1"/>
</dbReference>
<dbReference type="InterPro" id="IPR033714">
    <property type="entry name" value="tRNA_bind_bactPheRS"/>
</dbReference>
<evidence type="ECO:0000256" key="10">
    <source>
        <dbReference type="ARBA" id="ARBA00022842"/>
    </source>
</evidence>
<feature type="binding site" evidence="15">
    <location>
        <position position="460"/>
    </location>
    <ligand>
        <name>Mg(2+)</name>
        <dbReference type="ChEBI" id="CHEBI:18420"/>
        <note>shared with alpha subunit</note>
    </ligand>
</feature>
<dbReference type="InterPro" id="IPR005147">
    <property type="entry name" value="tRNA_synthase_B5-dom"/>
</dbReference>
<evidence type="ECO:0000256" key="13">
    <source>
        <dbReference type="ARBA" id="ARBA00023146"/>
    </source>
</evidence>
<dbReference type="InterPro" id="IPR020825">
    <property type="entry name" value="Phe-tRNA_synthase-like_B3/B4"/>
</dbReference>
<dbReference type="CDD" id="cd02796">
    <property type="entry name" value="tRNA_bind_bactPheRS"/>
    <property type="match status" value="1"/>
</dbReference>
<keyword evidence="13 15" id="KW-0030">Aminoacyl-tRNA synthetase</keyword>
<dbReference type="PROSITE" id="PS51483">
    <property type="entry name" value="B5"/>
    <property type="match status" value="1"/>
</dbReference>
<keyword evidence="7 15" id="KW-0479">Metal-binding</keyword>
<evidence type="ECO:0000256" key="9">
    <source>
        <dbReference type="ARBA" id="ARBA00022840"/>
    </source>
</evidence>
<evidence type="ECO:0000256" key="7">
    <source>
        <dbReference type="ARBA" id="ARBA00022723"/>
    </source>
</evidence>
<evidence type="ECO:0000256" key="4">
    <source>
        <dbReference type="ARBA" id="ARBA00022490"/>
    </source>
</evidence>
<evidence type="ECO:0000256" key="3">
    <source>
        <dbReference type="ARBA" id="ARBA00011209"/>
    </source>
</evidence>
<reference evidence="20 21" key="1">
    <citation type="journal article" date="2007" name="Nat. Biotechnol.">
        <title>Genome sequence and identification of candidate vaccine antigens from the animal pathogen Dichelobacter nodosus.</title>
        <authorList>
            <person name="Myers G.S."/>
            <person name="Parker D."/>
            <person name="Al-Hasani K."/>
            <person name="Kennan R.M."/>
            <person name="Seemann T."/>
            <person name="Ren Q."/>
            <person name="Badger J.H."/>
            <person name="Selengut J.D."/>
            <person name="Deboy R.T."/>
            <person name="Tettelin H."/>
            <person name="Boyce J.D."/>
            <person name="McCarl V.P."/>
            <person name="Han X."/>
            <person name="Nelson W.C."/>
            <person name="Madupu R."/>
            <person name="Mohamoud Y."/>
            <person name="Holley T."/>
            <person name="Fedorova N."/>
            <person name="Khouri H."/>
            <person name="Bottomley S.P."/>
            <person name="Whittington R.J."/>
            <person name="Adler B."/>
            <person name="Songer J.G."/>
            <person name="Rood J.I."/>
            <person name="Paulsen I.T."/>
        </authorList>
    </citation>
    <scope>NUCLEOTIDE SEQUENCE [LARGE SCALE GENOMIC DNA]</scope>
    <source>
        <strain evidence="20 21">VCS1703A</strain>
    </source>
</reference>
<dbReference type="Pfam" id="PF03484">
    <property type="entry name" value="B5"/>
    <property type="match status" value="1"/>
</dbReference>
<dbReference type="InterPro" id="IPR009061">
    <property type="entry name" value="DNA-bd_dom_put_sf"/>
</dbReference>
<dbReference type="SMART" id="SM00873">
    <property type="entry name" value="B3_4"/>
    <property type="match status" value="1"/>
</dbReference>
<dbReference type="GO" id="GO:0006432">
    <property type="term" value="P:phenylalanyl-tRNA aminoacylation"/>
    <property type="evidence" value="ECO:0007669"/>
    <property type="project" value="UniProtKB-UniRule"/>
</dbReference>
<evidence type="ECO:0000256" key="11">
    <source>
        <dbReference type="ARBA" id="ARBA00022884"/>
    </source>
</evidence>
<keyword evidence="9 15" id="KW-0067">ATP-binding</keyword>
<dbReference type="SMART" id="SM00874">
    <property type="entry name" value="B5"/>
    <property type="match status" value="1"/>
</dbReference>
<feature type="domain" description="B5" evidence="19">
    <location>
        <begin position="401"/>
        <end position="476"/>
    </location>
</feature>
<evidence type="ECO:0000256" key="14">
    <source>
        <dbReference type="ARBA" id="ARBA00049255"/>
    </source>
</evidence>
<protein>
    <recommendedName>
        <fullName evidence="15">Phenylalanine--tRNA ligase beta subunit</fullName>
        <ecNumber evidence="15">6.1.1.20</ecNumber>
    </recommendedName>
    <alternativeName>
        <fullName evidence="15">Phenylalanyl-tRNA synthetase beta subunit</fullName>
        <shortName evidence="15">PheRS</shortName>
    </alternativeName>
</protein>
<dbReference type="PROSITE" id="PS51447">
    <property type="entry name" value="FDX_ACB"/>
    <property type="match status" value="1"/>
</dbReference>
<dbReference type="InterPro" id="IPR045864">
    <property type="entry name" value="aa-tRNA-synth_II/BPL/LPL"/>
</dbReference>
<name>A5EXT3_DICNV</name>
<dbReference type="HAMAP" id="MF_00283">
    <property type="entry name" value="Phe_tRNA_synth_beta1"/>
    <property type="match status" value="1"/>
</dbReference>
<dbReference type="STRING" id="246195.DNO_1056"/>
<dbReference type="InterPro" id="IPR005121">
    <property type="entry name" value="Fdx_antiC-bd"/>
</dbReference>
<dbReference type="EMBL" id="CP000513">
    <property type="protein sequence ID" value="ABQ13713.1"/>
    <property type="molecule type" value="Genomic_DNA"/>
</dbReference>
<dbReference type="Pfam" id="PF01588">
    <property type="entry name" value="tRNA_bind"/>
    <property type="match status" value="1"/>
</dbReference>
<comment type="subunit">
    <text evidence="3 15">Tetramer of two alpha and two beta subunits.</text>
</comment>
<dbReference type="RefSeq" id="WP_012031363.1">
    <property type="nucleotide sequence ID" value="NC_009446.1"/>
</dbReference>
<dbReference type="SUPFAM" id="SSF55681">
    <property type="entry name" value="Class II aaRS and biotin synthetases"/>
    <property type="match status" value="1"/>
</dbReference>
<keyword evidence="11 16" id="KW-0694">RNA-binding</keyword>
<evidence type="ECO:0000259" key="18">
    <source>
        <dbReference type="PROSITE" id="PS51447"/>
    </source>
</evidence>
<comment type="subcellular location">
    <subcellularLocation>
        <location evidence="1 15">Cytoplasm</location>
    </subcellularLocation>
</comment>
<dbReference type="Gene3D" id="2.40.50.140">
    <property type="entry name" value="Nucleic acid-binding proteins"/>
    <property type="match status" value="1"/>
</dbReference>
<evidence type="ECO:0000256" key="16">
    <source>
        <dbReference type="PROSITE-ProRule" id="PRU00209"/>
    </source>
</evidence>
<dbReference type="EC" id="6.1.1.20" evidence="15"/>
<comment type="similarity">
    <text evidence="2 15">Belongs to the phenylalanyl-tRNA synthetase beta subunit family. Type 1 subfamily.</text>
</comment>
<dbReference type="PROSITE" id="PS50886">
    <property type="entry name" value="TRBD"/>
    <property type="match status" value="1"/>
</dbReference>
<dbReference type="KEGG" id="dno:DNO_1056"/>
<evidence type="ECO:0000256" key="8">
    <source>
        <dbReference type="ARBA" id="ARBA00022741"/>
    </source>
</evidence>
<evidence type="ECO:0000256" key="6">
    <source>
        <dbReference type="ARBA" id="ARBA00022598"/>
    </source>
</evidence>
<dbReference type="InterPro" id="IPR005146">
    <property type="entry name" value="B3/B4_tRNA-bd"/>
</dbReference>
<keyword evidence="8 15" id="KW-0547">Nucleotide-binding</keyword>
<sequence>MKLSTAWLKNEFKLTVASAELSQRLTMAGLEVDGILPAAPDFSGVIVGEVIALTAHENADKLKIATVNIGTDEMLQIVCGAANVAQGIRVPVALIGAVLPDNIHIKKSKLRGVASFGMLCSARELGMSDDHSGLMILPQDAPIGSDLRHYLQLDDPILEIDLTPNRADCFSMRGLAREVALLLQKPLTFTPVPEYPATADARFHIDNRAPKDCPLYLARRIEGINNHQETPFWLRERLRRAGIRTHDPIVDCTNYVMMLLGTPLHAFDAAKVAGDIVIRRAQKAESLVLLNDHQAALDEDVLLIADQEKALAIAGVMGGKETACTENTQAVILESAWFQPVTISGKARRFALSSDSAQRFERGVDFTLQRQALDLVTQLIIEICGGSASAIVEHHAPEFLPQRLPITLPFTEIPRLLGYSYPDENIKNIFVSLGCTIEKTTDSWLITPPAWRFDLAIAADCIEEIARVEGYDHIPEQLPAQVYQKDHQAPPSDAVLRREMVAMGFQETITLSFIDRATHAAFFADAPTVNLFNPISAELSEMRLSLVPSLVQKLIYNRHRQQNDVRLFEIGSVFIPQGNSAADCQQIEHIAGVMSGHAQPEQWGFNSRTVDFFDVKGVVERLVAGLDVSYQRSNVAYLHPHQSAEIIYRDQSIGRFGMLHPSMLETLNTKGGAIAVFEITSAPLLFHHTPQFQTIAKFPSVRRDIALVLDRSIDAESVLNLLKKHGGNVLKHCFCFDVFTGAPLTDDKKSMAVALILQDNEKTLQDEYVERIIAPLIELLHQNFGAELR</sequence>